<sequence>MFKNSKPHILAAAVGLVSLMAWFSQAKPNSFSMADVGALLQASSENAQDTIKGYIPSRRPKLEVKDRWGDPFSNRRTFSPLILPLPSNIELKVEPDDSLKNYEITEQIGDFDYRAPSTMSFEEYSRYQQRKAIRDYWRAKSLSLDEQNPAATSRRLIPTIDVGGRTFDRLFGGNTVDIRPNGLATLKFGALFNRNENPSIPLRQQSIGDFEFDQSIALNIDGRIGEKMRITANWDTKANFDFENNLKLEYTGYPEEIIQKIEAGNVSLPLNNSLITGGQNLFGLKAQLQLGRLSVTGIAANQRGSIDQVDIQNGAQNRRFAIRADEYDANRHFFLAQFFRGRYDQALRNLPLVNSGIVIRRVEVYITNDNRTTQNLRNMVALMDLGESNPYRDQYNNNVPAGSGAGNGQNSLYSTISNNRSNTGVDNYLESLGLRKTVDFEHVRARRLEPTEFKFNPQLGYISLNSALLPEQVLGVAFEYTLNGRTYKVGELQDDYQNIAEDQVIFMKLLRATNPALSLPTWDLMMKNVYALNANQIERQNFQLNVVYKDDESGGDLTSLQDENRLKGIPLVQVFNLDNVNTNNDRPRDGNFDFIPGITIDPETGRIYFPQVEPFGSYLRSRFTPGTEDQYIDKYVFQELYDSIQTDAQQFAQKNKFFITGRYQASSTDEITLPGIRIAEGSVAVYSGGTRLVEGQDYQVFYDLGRVKILNPAYLNSASNLKVTFEKADILNIQPRTLMGARFDYRVDDDLILGATVLHQGERPFIQRVAIGDEPSNNTIYGMDVNYRRDSRFLTRLTDKLPFLDTKAPSTVTLGAEVAQLVPKKTEFVGENGVSYIDDFENARTPYTLGGFNTNAWRLAATPQPLINGTTGLAYAYNRAKLAWYTIDQIYYSANNLRPSNITREELENHYVRGVQRREIFPNRDPETNNTFEYTFDLAYYPEERGQYNYTPDVSQDGKFFTDNNPRNKWAGISRGISFDNNFDNANIEYLEFWLLDPFIQGERGVVRNPDGTSVNNTTGGEFVINLGNVSEDLLKDQRYEFENGLPADGNPQATDETIWGRVARTQYLTDAFDNNPGSRPFQDIGLEGLNDDAERVFFQQHHPLYGTFGDPSADNFRHHLDGSYDDANVGILGRYKHFNGMEGNSPVNSNLSSYAFPDKEDLNRDNVISDTEQYYEYKINLRPHQLEVGRNYIVDKVDTVDAAGNQVNWYQFRIPIRKPTGTVNGMSGFKSIRFMRMYLTQFQQPVVLRFVQMQFVANQWRTYNSIIREGEPCLSCDRDVDNFFVSTVSVEENGEADPGTIPYLLPPGVERQRDFSSANNRRQNEQSLQLCVENLRDSFSKAVYKNVTQDMLIYKRLKMYVHAQSASGTQDGEMNAFIRIGTDYTQNYYEYSIPLKITPPGSRDPQQIWFDENAIDVAFEEFVRLKAQRNREQFPLNQVYTSTINGKVISVKGNPDFSDVQSIMIGLQNPASPDQASHSLCMWVNELRVSDFDRTAGWAATARANVKLADFANITATGSYTAVGFGGIQERAALRARENAAQMDVTANIAAEKLLPSQLGLVVPVSVQYGTTVAEPRFDPLDRDTELDLSLQKFGDNDEERENYRQEVVSQTTTKSINLLNVRKEKTNPEAKSRIYDVENLSVSYAYSEILHTDITTDRNFSKSYTGGVAYTFNNTPKNYTPFSEAKAFQSPYLRWIKEFNFSLVPSRIAVRADLDRRYNETYLQGRSSPYALPDTAGIMPTFQKSFFFNRIYDVKWDLTKSLTLDYTATNRAVVDEPDGRINDEVDSLRWKNEEIWHNLRRFGRNTNFNQLVAFTYRLPLDKFPLTDFVSADARYEAGFTWTSASTALSNNDTLRLGNTIENKAESSLSGKIDLVRLYNKVKILKEINTASPKPGLRPQNTRAGAGATAGRPNAAAAADTTKKRELKVLKTILRGLMSARSVNFTYARTEGTLLPGFLPTAQNFGLADGFGAPGLDFVLGKQFDLHDLYERANREGWYTDSSQYLNTPLSSLKSVNLTARATIEPFRNFIITLDGAMNRSEIEEVFYRRDSAMNVQRQNPFNTGAYRVSFIAISTLFESGSGTNSPAFENFIRYRASVAGRMNAANPANGQYALNSQDVLIPAFIHAYQGKDIDGFKVKPTGPFDAIPLPNWNIVYNGLSTLPFFQQYFSSFTLNHAYQSNLAVANFSTSLDYQFEPSGFPDQVNNQGEIIPYYIINQVAITETMSPLIGVNFRTKKQISGRVEYKTQRNLLLNMTNAQVTENGVKDFVVGIGYSATNFKLPFPIGGSRTLPNELTMRLDLTIRDNETVQRTIAVDTDGNEYQNNLTTAGSLQMQLRPTIDYVVSQRLNLQFYFTQNITDPKVANSFRNTVTEGGIQLRFSLSD</sequence>
<feature type="region of interest" description="Disordered" evidence="1">
    <location>
        <begin position="1892"/>
        <end position="1920"/>
    </location>
</feature>
<feature type="domain" description="Gliding motility protein SprA N-terminal" evidence="3">
    <location>
        <begin position="96"/>
        <end position="388"/>
    </location>
</feature>
<feature type="compositionally biased region" description="Low complexity" evidence="1">
    <location>
        <begin position="1902"/>
        <end position="1920"/>
    </location>
</feature>
<evidence type="ECO:0000256" key="1">
    <source>
        <dbReference type="SAM" id="MobiDB-lite"/>
    </source>
</evidence>
<feature type="chain" id="PRO_5046753795" evidence="2">
    <location>
        <begin position="27"/>
        <end position="2386"/>
    </location>
</feature>
<evidence type="ECO:0000313" key="5">
    <source>
        <dbReference type="Proteomes" id="UP001596405"/>
    </source>
</evidence>
<dbReference type="InterPro" id="IPR026377">
    <property type="entry name" value="Cell_surface_SprA"/>
</dbReference>
<dbReference type="Pfam" id="PF14349">
    <property type="entry name" value="SprA_N"/>
    <property type="match status" value="2"/>
</dbReference>
<feature type="signal peptide" evidence="2">
    <location>
        <begin position="1"/>
        <end position="26"/>
    </location>
</feature>
<accession>A0ABW2DDN9</accession>
<dbReference type="Proteomes" id="UP001596405">
    <property type="component" value="Unassembled WGS sequence"/>
</dbReference>
<dbReference type="EMBL" id="JBHSYQ010000001">
    <property type="protein sequence ID" value="MFC6995992.1"/>
    <property type="molecule type" value="Genomic_DNA"/>
</dbReference>
<dbReference type="RefSeq" id="WP_239693450.1">
    <property type="nucleotide sequence ID" value="NZ_JBHSYQ010000001.1"/>
</dbReference>
<name>A0ABW2DDN9_9BACT</name>
<protein>
    <submittedName>
        <fullName evidence="4">Cell surface protein SprA</fullName>
    </submittedName>
</protein>
<keyword evidence="2" id="KW-0732">Signal</keyword>
<evidence type="ECO:0000313" key="4">
    <source>
        <dbReference type="EMBL" id="MFC6995992.1"/>
    </source>
</evidence>
<dbReference type="NCBIfam" id="TIGR04189">
    <property type="entry name" value="surface_SprA"/>
    <property type="match status" value="1"/>
</dbReference>
<feature type="domain" description="Gliding motility protein SprA N-terminal" evidence="3">
    <location>
        <begin position="1109"/>
        <end position="1591"/>
    </location>
</feature>
<feature type="region of interest" description="Disordered" evidence="1">
    <location>
        <begin position="399"/>
        <end position="418"/>
    </location>
</feature>
<feature type="compositionally biased region" description="Polar residues" evidence="1">
    <location>
        <begin position="408"/>
        <end position="418"/>
    </location>
</feature>
<evidence type="ECO:0000256" key="2">
    <source>
        <dbReference type="SAM" id="SignalP"/>
    </source>
</evidence>
<dbReference type="InterPro" id="IPR025684">
    <property type="entry name" value="SprA_N_dom"/>
</dbReference>
<proteinExistence type="predicted"/>
<gene>
    <name evidence="4" type="primary">sprA</name>
    <name evidence="4" type="ORF">ACFQHR_00065</name>
</gene>
<organism evidence="4 5">
    <name type="scientific">Rufibacter roseus</name>
    <dbReference type="NCBI Taxonomy" id="1567108"/>
    <lineage>
        <taxon>Bacteria</taxon>
        <taxon>Pseudomonadati</taxon>
        <taxon>Bacteroidota</taxon>
        <taxon>Cytophagia</taxon>
        <taxon>Cytophagales</taxon>
        <taxon>Hymenobacteraceae</taxon>
        <taxon>Rufibacter</taxon>
    </lineage>
</organism>
<reference evidence="5" key="1">
    <citation type="journal article" date="2019" name="Int. J. Syst. Evol. Microbiol.">
        <title>The Global Catalogue of Microorganisms (GCM) 10K type strain sequencing project: providing services to taxonomists for standard genome sequencing and annotation.</title>
        <authorList>
            <consortium name="The Broad Institute Genomics Platform"/>
            <consortium name="The Broad Institute Genome Sequencing Center for Infectious Disease"/>
            <person name="Wu L."/>
            <person name="Ma J."/>
        </authorList>
    </citation>
    <scope>NUCLEOTIDE SEQUENCE [LARGE SCALE GENOMIC DNA]</scope>
    <source>
        <strain evidence="5">CGMCC 4.7393</strain>
    </source>
</reference>
<comment type="caution">
    <text evidence="4">The sequence shown here is derived from an EMBL/GenBank/DDBJ whole genome shotgun (WGS) entry which is preliminary data.</text>
</comment>
<keyword evidence="5" id="KW-1185">Reference proteome</keyword>
<evidence type="ECO:0000259" key="3">
    <source>
        <dbReference type="Pfam" id="PF14349"/>
    </source>
</evidence>